<dbReference type="InterPro" id="IPR054189">
    <property type="entry name" value="DUF6894"/>
</dbReference>
<feature type="domain" description="DUF6894" evidence="1">
    <location>
        <begin position="3"/>
        <end position="68"/>
    </location>
</feature>
<keyword evidence="3" id="KW-1185">Reference proteome</keyword>
<evidence type="ECO:0000313" key="3">
    <source>
        <dbReference type="Proteomes" id="UP001165667"/>
    </source>
</evidence>
<evidence type="ECO:0000313" key="2">
    <source>
        <dbReference type="EMBL" id="MCW6510867.1"/>
    </source>
</evidence>
<protein>
    <recommendedName>
        <fullName evidence="1">DUF6894 domain-containing protein</fullName>
    </recommendedName>
</protein>
<sequence length="68" mass="7803">MPRYFFNVKKDNRPPDTVGVELASAVEARLEAVRTMGEDLKDNPSAFWDDEEWQISVSDERGLVLFTL</sequence>
<organism evidence="2 3">
    <name type="scientific">Lichenifustis flavocetrariae</name>
    <dbReference type="NCBI Taxonomy" id="2949735"/>
    <lineage>
        <taxon>Bacteria</taxon>
        <taxon>Pseudomonadati</taxon>
        <taxon>Pseudomonadota</taxon>
        <taxon>Alphaproteobacteria</taxon>
        <taxon>Hyphomicrobiales</taxon>
        <taxon>Lichenihabitantaceae</taxon>
        <taxon>Lichenifustis</taxon>
    </lineage>
</organism>
<dbReference type="AlphaFoldDB" id="A0AA41Z0U6"/>
<gene>
    <name evidence="2" type="ORF">M8523_22905</name>
</gene>
<evidence type="ECO:0000259" key="1">
    <source>
        <dbReference type="Pfam" id="PF21834"/>
    </source>
</evidence>
<accession>A0AA41Z0U6</accession>
<dbReference type="EMBL" id="JAMOIM010000018">
    <property type="protein sequence ID" value="MCW6510867.1"/>
    <property type="molecule type" value="Genomic_DNA"/>
</dbReference>
<dbReference type="Pfam" id="PF21834">
    <property type="entry name" value="DUF6894"/>
    <property type="match status" value="1"/>
</dbReference>
<reference evidence="2" key="1">
    <citation type="submission" date="2022-05" db="EMBL/GenBank/DDBJ databases">
        <authorList>
            <person name="Pankratov T."/>
        </authorList>
    </citation>
    <scope>NUCLEOTIDE SEQUENCE</scope>
    <source>
        <strain evidence="2">BP6-180914</strain>
    </source>
</reference>
<proteinExistence type="predicted"/>
<comment type="caution">
    <text evidence="2">The sequence shown here is derived from an EMBL/GenBank/DDBJ whole genome shotgun (WGS) entry which is preliminary data.</text>
</comment>
<dbReference type="Proteomes" id="UP001165667">
    <property type="component" value="Unassembled WGS sequence"/>
</dbReference>
<name>A0AA41Z0U6_9HYPH</name>
<dbReference type="RefSeq" id="WP_282587235.1">
    <property type="nucleotide sequence ID" value="NZ_JAMOIM010000018.1"/>
</dbReference>